<protein>
    <submittedName>
        <fullName evidence="3">Aspergillopepsin-2, putative</fullName>
    </submittedName>
</protein>
<reference evidence="4" key="1">
    <citation type="journal article" date="2014" name="Genome Announc.">
        <title>Draft genome sequence of the formaldehyde-resistant fungus Byssochlamys spectabilis No. 5 (anamorph Paecilomyces variotii No. 5) (NBRC109023).</title>
        <authorList>
            <person name="Oka T."/>
            <person name="Ekino K."/>
            <person name="Fukuda K."/>
            <person name="Nomura Y."/>
        </authorList>
    </citation>
    <scope>NUCLEOTIDE SEQUENCE [LARGE SCALE GENOMIC DNA]</scope>
    <source>
        <strain evidence="4">No. 5 / NBRC 109023</strain>
    </source>
</reference>
<gene>
    <name evidence="3" type="ORF">PVAR5_5150</name>
</gene>
<evidence type="ECO:0000313" key="3">
    <source>
        <dbReference type="EMBL" id="GAD96494.1"/>
    </source>
</evidence>
<feature type="signal peptide" evidence="2">
    <location>
        <begin position="1"/>
        <end position="18"/>
    </location>
</feature>
<dbReference type="GO" id="GO:0070007">
    <property type="term" value="F:glutamic-type endopeptidase activity"/>
    <property type="evidence" value="ECO:0007669"/>
    <property type="project" value="InterPro"/>
</dbReference>
<comment type="caution">
    <text evidence="3">The sequence shown here is derived from an EMBL/GenBank/DDBJ whole genome shotgun (WGS) entry which is preliminary data.</text>
</comment>
<evidence type="ECO:0000256" key="2">
    <source>
        <dbReference type="SAM" id="SignalP"/>
    </source>
</evidence>
<organism evidence="3 4">
    <name type="scientific">Byssochlamys spectabilis (strain No. 5 / NBRC 109023)</name>
    <name type="common">Paecilomyces variotii</name>
    <dbReference type="NCBI Taxonomy" id="1356009"/>
    <lineage>
        <taxon>Eukaryota</taxon>
        <taxon>Fungi</taxon>
        <taxon>Dikarya</taxon>
        <taxon>Ascomycota</taxon>
        <taxon>Pezizomycotina</taxon>
        <taxon>Eurotiomycetes</taxon>
        <taxon>Eurotiomycetidae</taxon>
        <taxon>Eurotiales</taxon>
        <taxon>Thermoascaceae</taxon>
        <taxon>Paecilomyces</taxon>
    </lineage>
</organism>
<evidence type="ECO:0000256" key="1">
    <source>
        <dbReference type="PIRSR" id="PIRSR600250-50"/>
    </source>
</evidence>
<dbReference type="GO" id="GO:0006508">
    <property type="term" value="P:proteolysis"/>
    <property type="evidence" value="ECO:0007669"/>
    <property type="project" value="InterPro"/>
</dbReference>
<keyword evidence="4" id="KW-1185">Reference proteome</keyword>
<dbReference type="eggNOG" id="ENOG502RJF6">
    <property type="taxonomic scope" value="Eukaryota"/>
</dbReference>
<dbReference type="Proteomes" id="UP000018001">
    <property type="component" value="Unassembled WGS sequence"/>
</dbReference>
<dbReference type="EMBL" id="BAUL01000167">
    <property type="protein sequence ID" value="GAD96494.1"/>
    <property type="molecule type" value="Genomic_DNA"/>
</dbReference>
<dbReference type="AlphaFoldDB" id="V5FFV9"/>
<dbReference type="HOGENOM" id="CLU_066466_0_1_1"/>
<proteinExistence type="predicted"/>
<feature type="active site" description="Proton acceptor" evidence="1">
    <location>
        <position position="215"/>
    </location>
</feature>
<name>V5FFV9_BYSSN</name>
<evidence type="ECO:0000313" key="4">
    <source>
        <dbReference type="Proteomes" id="UP000018001"/>
    </source>
</evidence>
<dbReference type="InParanoid" id="V5FFV9"/>
<feature type="chain" id="PRO_5004732942" evidence="2">
    <location>
        <begin position="19"/>
        <end position="283"/>
    </location>
</feature>
<dbReference type="CDD" id="cd13426">
    <property type="entry name" value="Peptidase_G1"/>
    <property type="match status" value="1"/>
</dbReference>
<dbReference type="SUPFAM" id="SSF49899">
    <property type="entry name" value="Concanavalin A-like lectins/glucanases"/>
    <property type="match status" value="1"/>
</dbReference>
<accession>V5FFV9</accession>
<dbReference type="InterPro" id="IPR038656">
    <property type="entry name" value="Peptidase_G1_sf"/>
</dbReference>
<dbReference type="PANTHER" id="PTHR37536">
    <property type="entry name" value="PUTATIVE (AFU_ORTHOLOGUE AFUA_3G02970)-RELATED"/>
    <property type="match status" value="1"/>
</dbReference>
<dbReference type="InterPro" id="IPR000250">
    <property type="entry name" value="Peptidase_G1"/>
</dbReference>
<dbReference type="PANTHER" id="PTHR37536:SF1">
    <property type="entry name" value="ASPERGILLOPEPSIN, PUTAITVE (AFU_ORTHOLOGUE AFUA_7G01200)"/>
    <property type="match status" value="1"/>
</dbReference>
<dbReference type="OrthoDB" id="2862635at2759"/>
<sequence>MAITRTFIASLLAGICIASPMGQPSIRETLAPRSFDIKSAYQRLHSHAGIQIVPSIIDGPIPANNGPLSFSNWAGALLESSNITSVTGTFTVPNPEVPSGGNSSTAYCGCAWIGIDGYSVDCPNGGLIQAGATWCIQDGSPSVNAWYEWYPAQAITTFDNFDVQAGDEIKVTVTATSSSTGYTVVENLTQGTQIRHTWDTESPALCEATAEWIVEDFTDTSNGSDYLAPFADYNGVVFTDNSATAKGEKVDVSNARPVNMVQNGNTVSEATILVDQILVTYTG</sequence>
<dbReference type="PRINTS" id="PR00977">
    <property type="entry name" value="SCYTLDPTASE"/>
</dbReference>
<dbReference type="Pfam" id="PF01828">
    <property type="entry name" value="Peptidase_A4"/>
    <property type="match status" value="1"/>
</dbReference>
<dbReference type="InterPro" id="IPR013320">
    <property type="entry name" value="ConA-like_dom_sf"/>
</dbReference>
<dbReference type="Gene3D" id="2.60.120.700">
    <property type="entry name" value="Peptidase G1"/>
    <property type="match status" value="1"/>
</dbReference>
<keyword evidence="2" id="KW-0732">Signal</keyword>